<keyword evidence="3" id="KW-1185">Reference proteome</keyword>
<feature type="compositionally biased region" description="Basic and acidic residues" evidence="1">
    <location>
        <begin position="171"/>
        <end position="180"/>
    </location>
</feature>
<reference evidence="2" key="2">
    <citation type="submission" date="2022-01" db="EMBL/GenBank/DDBJ databases">
        <authorList>
            <person name="Yamashiro T."/>
            <person name="Shiraishi A."/>
            <person name="Satake H."/>
            <person name="Nakayama K."/>
        </authorList>
    </citation>
    <scope>NUCLEOTIDE SEQUENCE</scope>
</reference>
<feature type="region of interest" description="Disordered" evidence="1">
    <location>
        <begin position="139"/>
        <end position="180"/>
    </location>
</feature>
<evidence type="ECO:0000256" key="1">
    <source>
        <dbReference type="SAM" id="MobiDB-lite"/>
    </source>
</evidence>
<name>A0ABQ5H2Z3_9ASTR</name>
<evidence type="ECO:0000313" key="3">
    <source>
        <dbReference type="Proteomes" id="UP001151760"/>
    </source>
</evidence>
<dbReference type="InterPro" id="IPR021109">
    <property type="entry name" value="Peptidase_aspartic_dom_sf"/>
</dbReference>
<dbReference type="EMBL" id="BQNB010019121">
    <property type="protein sequence ID" value="GJT81934.1"/>
    <property type="molecule type" value="Genomic_DNA"/>
</dbReference>
<organism evidence="2 3">
    <name type="scientific">Tanacetum coccineum</name>
    <dbReference type="NCBI Taxonomy" id="301880"/>
    <lineage>
        <taxon>Eukaryota</taxon>
        <taxon>Viridiplantae</taxon>
        <taxon>Streptophyta</taxon>
        <taxon>Embryophyta</taxon>
        <taxon>Tracheophyta</taxon>
        <taxon>Spermatophyta</taxon>
        <taxon>Magnoliopsida</taxon>
        <taxon>eudicotyledons</taxon>
        <taxon>Gunneridae</taxon>
        <taxon>Pentapetalae</taxon>
        <taxon>asterids</taxon>
        <taxon>campanulids</taxon>
        <taxon>Asterales</taxon>
        <taxon>Asteraceae</taxon>
        <taxon>Asteroideae</taxon>
        <taxon>Anthemideae</taxon>
        <taxon>Anthemidinae</taxon>
        <taxon>Tanacetum</taxon>
    </lineage>
</organism>
<dbReference type="PANTHER" id="PTHR33067:SF9">
    <property type="entry name" value="RNA-DIRECTED DNA POLYMERASE"/>
    <property type="match status" value="1"/>
</dbReference>
<dbReference type="Proteomes" id="UP001151760">
    <property type="component" value="Unassembled WGS sequence"/>
</dbReference>
<dbReference type="PANTHER" id="PTHR33067">
    <property type="entry name" value="RNA-DIRECTED DNA POLYMERASE-RELATED"/>
    <property type="match status" value="1"/>
</dbReference>
<feature type="compositionally biased region" description="Basic and acidic residues" evidence="1">
    <location>
        <begin position="149"/>
        <end position="158"/>
    </location>
</feature>
<gene>
    <name evidence="2" type="ORF">Tco_1056276</name>
</gene>
<dbReference type="Gene3D" id="2.40.70.10">
    <property type="entry name" value="Acid Proteases"/>
    <property type="match status" value="1"/>
</dbReference>
<protein>
    <submittedName>
        <fullName evidence="2">Retrovirus-related pol polyprotein from transposon TNT 1-94</fullName>
    </submittedName>
</protein>
<proteinExistence type="predicted"/>
<feature type="region of interest" description="Disordered" evidence="1">
    <location>
        <begin position="70"/>
        <end position="99"/>
    </location>
</feature>
<evidence type="ECO:0000313" key="2">
    <source>
        <dbReference type="EMBL" id="GJT81934.1"/>
    </source>
</evidence>
<comment type="caution">
    <text evidence="2">The sequence shown here is derived from an EMBL/GenBank/DDBJ whole genome shotgun (WGS) entry which is preliminary data.</text>
</comment>
<reference evidence="2" key="1">
    <citation type="journal article" date="2022" name="Int. J. Mol. Sci.">
        <title>Draft Genome of Tanacetum Coccineum: Genomic Comparison of Closely Related Tanacetum-Family Plants.</title>
        <authorList>
            <person name="Yamashiro T."/>
            <person name="Shiraishi A."/>
            <person name="Nakayama K."/>
            <person name="Satake H."/>
        </authorList>
    </citation>
    <scope>NUCLEOTIDE SEQUENCE</scope>
</reference>
<accession>A0ABQ5H2Z3</accession>
<sequence>MDLHPCLPPIDLSMNKLSEDVIGIYVEQLDQVNALPSAPLILYHHEKPNKKIVKGREKKEKQSLLKAQAKRVSEASSAAPNKKKARKNTGPVVELESEKTISTAPLQQSFELQKTFEEGVESKKKDVEVSIVDLSDRYKDATSPQVNKGQDEELETRGKIQPNHTNLSDAHSFHSKPEEKEKKALVAQLAQSEMSHQGIIKDFIPTTINRLYTSVEYQKNLAGPTSLLYIAGWLGGLGLGRTKEEISKILPNTRNLDIEGSNVWRDRCIDEPIDPKEVVDMKKEVEDGTNDEPVWSLEKEISRDGIEELVEMPRSQPVGYYLKHEINKKLIEGLIGNQRYNDSLLATCLCKMDYETYNSLLVGPMYDVILKKKKTKKEDMGGNFMIPCNVGGLKYMDALVDQGSDVNVMPLFHLQWANQQKAPDYIYPVDFIILDVKEDKKKPFILGTPFLTTAKAEIRFDKGTITLKSGKNKINFFKIPESPCRVEEGTN</sequence>